<dbReference type="InterPro" id="IPR036237">
    <property type="entry name" value="Xyl_isomerase-like_sf"/>
</dbReference>
<dbReference type="AlphaFoldDB" id="A0A382Y5U4"/>
<feature type="non-terminal residue" evidence="1">
    <location>
        <position position="136"/>
    </location>
</feature>
<dbReference type="Gene3D" id="3.20.20.150">
    <property type="entry name" value="Divalent-metal-dependent TIM barrel enzymes"/>
    <property type="match status" value="1"/>
</dbReference>
<dbReference type="SUPFAM" id="SSF51658">
    <property type="entry name" value="Xylose isomerase-like"/>
    <property type="match status" value="1"/>
</dbReference>
<evidence type="ECO:0000313" key="1">
    <source>
        <dbReference type="EMBL" id="SVD78717.1"/>
    </source>
</evidence>
<name>A0A382Y5U4_9ZZZZ</name>
<dbReference type="EMBL" id="UINC01173231">
    <property type="protein sequence ID" value="SVD78717.1"/>
    <property type="molecule type" value="Genomic_DNA"/>
</dbReference>
<evidence type="ECO:0008006" key="2">
    <source>
        <dbReference type="Google" id="ProtNLM"/>
    </source>
</evidence>
<organism evidence="1">
    <name type="scientific">marine metagenome</name>
    <dbReference type="NCBI Taxonomy" id="408172"/>
    <lineage>
        <taxon>unclassified sequences</taxon>
        <taxon>metagenomes</taxon>
        <taxon>ecological metagenomes</taxon>
    </lineage>
</organism>
<reference evidence="1" key="1">
    <citation type="submission" date="2018-05" db="EMBL/GenBank/DDBJ databases">
        <authorList>
            <person name="Lanie J.A."/>
            <person name="Ng W.-L."/>
            <person name="Kazmierczak K.M."/>
            <person name="Andrzejewski T.M."/>
            <person name="Davidsen T.M."/>
            <person name="Wayne K.J."/>
            <person name="Tettelin H."/>
            <person name="Glass J.I."/>
            <person name="Rusch D."/>
            <person name="Podicherti R."/>
            <person name="Tsui H.-C.T."/>
            <person name="Winkler M.E."/>
        </authorList>
    </citation>
    <scope>NUCLEOTIDE SEQUENCE</scope>
</reference>
<protein>
    <recommendedName>
        <fullName evidence="2">Xylose isomerase-like TIM barrel domain-containing protein</fullName>
    </recommendedName>
</protein>
<proteinExistence type="predicted"/>
<accession>A0A382Y5U4</accession>
<gene>
    <name evidence="1" type="ORF">METZ01_LOCUS431571</name>
</gene>
<sequence>MKYLPIAVNTYSYIYKLSALDAMRHLLEMGFQRFELLFNFDHIWVSELEPNIRLSLPSWVSEEGGEVISFNLPIMDHNLTSPNPDMRAFTIERFTELIELAGVWSVPYVVLVPGKISPLLPAPSASLASWFYDGVN</sequence>